<keyword evidence="3 4" id="KW-0862">Zinc</keyword>
<dbReference type="GO" id="GO:0008270">
    <property type="term" value="F:zinc ion binding"/>
    <property type="evidence" value="ECO:0007669"/>
    <property type="project" value="UniProtKB-KW"/>
</dbReference>
<dbReference type="PROSITE" id="PS50103">
    <property type="entry name" value="ZF_C3H1"/>
    <property type="match status" value="1"/>
</dbReference>
<dbReference type="PANTHER" id="PTHR14493:SF50">
    <property type="entry name" value="RING FINGER PROTEIN UNKEMPT"/>
    <property type="match status" value="1"/>
</dbReference>
<feature type="zinc finger region" description="C3H1-type" evidence="4">
    <location>
        <begin position="42"/>
        <end position="69"/>
    </location>
</feature>
<evidence type="ECO:0000313" key="8">
    <source>
        <dbReference type="Proteomes" id="UP000553632"/>
    </source>
</evidence>
<proteinExistence type="predicted"/>
<keyword evidence="1 4" id="KW-0479">Metal-binding</keyword>
<feature type="region of interest" description="Disordered" evidence="5">
    <location>
        <begin position="151"/>
        <end position="248"/>
    </location>
</feature>
<evidence type="ECO:0000256" key="4">
    <source>
        <dbReference type="PROSITE-ProRule" id="PRU00723"/>
    </source>
</evidence>
<dbReference type="PANTHER" id="PTHR14493">
    <property type="entry name" value="UNKEMPT FAMILY MEMBER"/>
    <property type="match status" value="1"/>
</dbReference>
<dbReference type="Proteomes" id="UP000553632">
    <property type="component" value="Unassembled WGS sequence"/>
</dbReference>
<dbReference type="InterPro" id="IPR045234">
    <property type="entry name" value="Unkempt-like"/>
</dbReference>
<dbReference type="InterPro" id="IPR036855">
    <property type="entry name" value="Znf_CCCH_sf"/>
</dbReference>
<dbReference type="Pfam" id="PF00642">
    <property type="entry name" value="zf-CCCH"/>
    <property type="match status" value="1"/>
</dbReference>
<sequence length="392" mass="41562">THSLSQQQQQQQQEQQKSNGCEEAAVQRNSGGGEINNMKVQLYKTKVCRHYMRGSCRYGSRCTFAHQLSELGARPDFYKTKMCARRNCKDANCQYAHSPEELRSPFGNSSPQVCLGALDGSCNDPNCKLSHNKTQAQESILAGALELSRQGRFGQQQQQSHQQQVGSAPMPPRNNNSSTTSLGSQVSSPSAPAAAAMNLPTWTPPTVQSVPSNLSAQGSMGEEPLLSSSTNDLLPNMPPTVSPTSSLLSMVSSPYSETRSVHGQQQQQQGRVPPTISLEQEVPLANGHGQVDQEPDLTDPNLLQALETLLAANEQQPTVAPASDLSIGGGLPRGFPSNETSAAAATSLPNGFRDFSLSNSASVPYYPSAPVYGAASSNSGSSLLGSASNLGT</sequence>
<organism evidence="7 8">
    <name type="scientific">Perkinsus olseni</name>
    <name type="common">Perkinsus atlanticus</name>
    <dbReference type="NCBI Taxonomy" id="32597"/>
    <lineage>
        <taxon>Eukaryota</taxon>
        <taxon>Sar</taxon>
        <taxon>Alveolata</taxon>
        <taxon>Perkinsozoa</taxon>
        <taxon>Perkinsea</taxon>
        <taxon>Perkinsida</taxon>
        <taxon>Perkinsidae</taxon>
        <taxon>Perkinsus</taxon>
    </lineage>
</organism>
<evidence type="ECO:0000256" key="5">
    <source>
        <dbReference type="SAM" id="MobiDB-lite"/>
    </source>
</evidence>
<evidence type="ECO:0000313" key="7">
    <source>
        <dbReference type="EMBL" id="KAF4729378.1"/>
    </source>
</evidence>
<dbReference type="Gene3D" id="3.30.1370.210">
    <property type="match status" value="1"/>
</dbReference>
<dbReference type="Gene3D" id="4.10.1000.10">
    <property type="entry name" value="Zinc finger, CCCH-type"/>
    <property type="match status" value="1"/>
</dbReference>
<feature type="compositionally biased region" description="Low complexity" evidence="5">
    <location>
        <begin position="1"/>
        <end position="16"/>
    </location>
</feature>
<reference evidence="7 8" key="1">
    <citation type="submission" date="2020-04" db="EMBL/GenBank/DDBJ databases">
        <title>Perkinsus olseni comparative genomics.</title>
        <authorList>
            <person name="Bogema D.R."/>
        </authorList>
    </citation>
    <scope>NUCLEOTIDE SEQUENCE [LARGE SCALE GENOMIC DNA]</scope>
    <source>
        <strain evidence="7 8">ATCC PRA-207</strain>
    </source>
</reference>
<comment type="caution">
    <text evidence="7">The sequence shown here is derived from an EMBL/GenBank/DDBJ whole genome shotgun (WGS) entry which is preliminary data.</text>
</comment>
<feature type="non-terminal residue" evidence="7">
    <location>
        <position position="1"/>
    </location>
</feature>
<dbReference type="SMART" id="SM00356">
    <property type="entry name" value="ZnF_C3H1"/>
    <property type="match status" value="3"/>
</dbReference>
<evidence type="ECO:0000256" key="2">
    <source>
        <dbReference type="ARBA" id="ARBA00022771"/>
    </source>
</evidence>
<feature type="region of interest" description="Disordered" evidence="5">
    <location>
        <begin position="1"/>
        <end position="34"/>
    </location>
</feature>
<evidence type="ECO:0000256" key="1">
    <source>
        <dbReference type="ARBA" id="ARBA00022723"/>
    </source>
</evidence>
<dbReference type="EMBL" id="JABANO010019906">
    <property type="protein sequence ID" value="KAF4729378.1"/>
    <property type="molecule type" value="Genomic_DNA"/>
</dbReference>
<evidence type="ECO:0000256" key="3">
    <source>
        <dbReference type="ARBA" id="ARBA00022833"/>
    </source>
</evidence>
<feature type="domain" description="C3H1-type" evidence="6">
    <location>
        <begin position="42"/>
        <end position="69"/>
    </location>
</feature>
<keyword evidence="2 4" id="KW-0863">Zinc-finger</keyword>
<evidence type="ECO:0000259" key="6">
    <source>
        <dbReference type="PROSITE" id="PS50103"/>
    </source>
</evidence>
<dbReference type="AlphaFoldDB" id="A0A7J6S8Y2"/>
<name>A0A7J6S8Y2_PEROL</name>
<gene>
    <name evidence="7" type="ORF">FOZ63_032776</name>
</gene>
<dbReference type="SUPFAM" id="SSF90229">
    <property type="entry name" value="CCCH zinc finger"/>
    <property type="match status" value="1"/>
</dbReference>
<dbReference type="InterPro" id="IPR000571">
    <property type="entry name" value="Znf_CCCH"/>
</dbReference>
<feature type="compositionally biased region" description="Low complexity" evidence="5">
    <location>
        <begin position="151"/>
        <end position="164"/>
    </location>
</feature>
<keyword evidence="8" id="KW-1185">Reference proteome</keyword>
<feature type="compositionally biased region" description="Low complexity" evidence="5">
    <location>
        <begin position="177"/>
        <end position="196"/>
    </location>
</feature>
<protein>
    <recommendedName>
        <fullName evidence="6">C3H1-type domain-containing protein</fullName>
    </recommendedName>
</protein>
<feature type="non-terminal residue" evidence="7">
    <location>
        <position position="392"/>
    </location>
</feature>
<accession>A0A7J6S8Y2</accession>
<dbReference type="OMA" id="QKSNGCE"/>
<feature type="compositionally biased region" description="Polar residues" evidence="5">
    <location>
        <begin position="200"/>
        <end position="218"/>
    </location>
</feature>